<dbReference type="AlphaFoldDB" id="G6XHL0"/>
<dbReference type="RefSeq" id="WP_008851125.1">
    <property type="nucleotide sequence ID" value="NZ_AGQV01000001.1"/>
</dbReference>
<dbReference type="EMBL" id="AGQV01000001">
    <property type="protein sequence ID" value="EHH69668.1"/>
    <property type="molecule type" value="Genomic_DNA"/>
</dbReference>
<organism evidence="2 3">
    <name type="scientific">Gluconobacter morbifer G707</name>
    <dbReference type="NCBI Taxonomy" id="1088869"/>
    <lineage>
        <taxon>Bacteria</taxon>
        <taxon>Pseudomonadati</taxon>
        <taxon>Pseudomonadota</taxon>
        <taxon>Alphaproteobacteria</taxon>
        <taxon>Acetobacterales</taxon>
        <taxon>Acetobacteraceae</taxon>
        <taxon>Gluconobacter</taxon>
    </lineage>
</organism>
<dbReference type="PATRIC" id="fig|1088869.3.peg.981"/>
<feature type="region of interest" description="Disordered" evidence="1">
    <location>
        <begin position="46"/>
        <end position="65"/>
    </location>
</feature>
<sequence>MSSDTVKTSSPEKSTGSGWAYDCAICGKGAAFGFYRPEGTTFYCRDHQNEGTATPYPPMSRTKGA</sequence>
<dbReference type="OrthoDB" id="1355177at28211"/>
<reference evidence="2 3" key="1">
    <citation type="submission" date="2011-10" db="EMBL/GenBank/DDBJ databases">
        <title>Genome sequence of Gluconobacter morbifer G707, isolated from Drosophila gut.</title>
        <authorList>
            <person name="Lee W.-J."/>
            <person name="Kim E.-K."/>
        </authorList>
    </citation>
    <scope>NUCLEOTIDE SEQUENCE [LARGE SCALE GENOMIC DNA]</scope>
    <source>
        <strain evidence="2 3">G707</strain>
    </source>
</reference>
<gene>
    <name evidence="2" type="ORF">GMO_09760</name>
</gene>
<name>G6XHL0_9PROT</name>
<comment type="caution">
    <text evidence="2">The sequence shown here is derived from an EMBL/GenBank/DDBJ whole genome shotgun (WGS) entry which is preliminary data.</text>
</comment>
<dbReference type="STRING" id="1088869.GMO_09760"/>
<accession>G6XHL0</accession>
<dbReference type="Proteomes" id="UP000004949">
    <property type="component" value="Unassembled WGS sequence"/>
</dbReference>
<proteinExistence type="predicted"/>
<keyword evidence="3" id="KW-1185">Reference proteome</keyword>
<evidence type="ECO:0000256" key="1">
    <source>
        <dbReference type="SAM" id="MobiDB-lite"/>
    </source>
</evidence>
<protein>
    <submittedName>
        <fullName evidence="2">Uncharacterized protein</fullName>
    </submittedName>
</protein>
<evidence type="ECO:0000313" key="3">
    <source>
        <dbReference type="Proteomes" id="UP000004949"/>
    </source>
</evidence>
<evidence type="ECO:0000313" key="2">
    <source>
        <dbReference type="EMBL" id="EHH69668.1"/>
    </source>
</evidence>